<dbReference type="PROSITE" id="PS50109">
    <property type="entry name" value="HIS_KIN"/>
    <property type="match status" value="1"/>
</dbReference>
<evidence type="ECO:0000313" key="7">
    <source>
        <dbReference type="Proteomes" id="UP000238534"/>
    </source>
</evidence>
<feature type="domain" description="Histidine kinase" evidence="3">
    <location>
        <begin position="781"/>
        <end position="994"/>
    </location>
</feature>
<dbReference type="InterPro" id="IPR005467">
    <property type="entry name" value="His_kinase_dom"/>
</dbReference>
<keyword evidence="2" id="KW-0472">Membrane</keyword>
<dbReference type="PANTHER" id="PTHR43547:SF2">
    <property type="entry name" value="HYBRID SIGNAL TRANSDUCTION HISTIDINE KINASE C"/>
    <property type="match status" value="1"/>
</dbReference>
<accession>A0A2S9CYZ7</accession>
<dbReference type="EMBL" id="PCPH01000002">
    <property type="protein sequence ID" value="PRB90529.1"/>
    <property type="molecule type" value="Genomic_DNA"/>
</dbReference>
<dbReference type="OrthoDB" id="8676692at2"/>
<reference evidence="6 7" key="1">
    <citation type="submission" date="2017-09" db="EMBL/GenBank/DDBJ databases">
        <title>Genomic, metabolic, and phenotypic characteristics of bacterial isolates from the natural microbiome of the model nematode Caenorhabditis elegans.</title>
        <authorList>
            <person name="Zimmermann J."/>
            <person name="Obeng N."/>
            <person name="Yang W."/>
            <person name="Obeng O."/>
            <person name="Kissoyan K."/>
            <person name="Pees B."/>
            <person name="Dirksen P."/>
            <person name="Hoppner M."/>
            <person name="Franke A."/>
            <person name="Rosenstiel P."/>
            <person name="Leippe M."/>
            <person name="Dierking K."/>
            <person name="Kaleta C."/>
            <person name="Schulenburg H."/>
        </authorList>
    </citation>
    <scope>NUCLEOTIDE SEQUENCE [LARGE SCALE GENOMIC DNA]</scope>
    <source>
        <strain evidence="4 7">MYb25</strain>
        <strain evidence="5 6">MYb44</strain>
    </source>
</reference>
<keyword evidence="6" id="KW-1185">Reference proteome</keyword>
<keyword evidence="2" id="KW-0812">Transmembrane</keyword>
<dbReference type="Pfam" id="PF02518">
    <property type="entry name" value="HATPase_c"/>
    <property type="match status" value="1"/>
</dbReference>
<proteinExistence type="predicted"/>
<dbReference type="Gene3D" id="2.130.10.10">
    <property type="entry name" value="YVTN repeat-like/Quinoprotein amine dehydrogenase"/>
    <property type="match status" value="2"/>
</dbReference>
<dbReference type="AlphaFoldDB" id="A0A2S9CYZ7"/>
<protein>
    <recommendedName>
        <fullName evidence="3">Histidine kinase domain-containing protein</fullName>
    </recommendedName>
</protein>
<evidence type="ECO:0000313" key="6">
    <source>
        <dbReference type="Proteomes" id="UP000238325"/>
    </source>
</evidence>
<evidence type="ECO:0000256" key="1">
    <source>
        <dbReference type="ARBA" id="ARBA00022553"/>
    </source>
</evidence>
<dbReference type="EMBL" id="PCPP01000001">
    <property type="protein sequence ID" value="PRB85747.1"/>
    <property type="molecule type" value="Genomic_DNA"/>
</dbReference>
<dbReference type="Gene3D" id="2.60.40.10">
    <property type="entry name" value="Immunoglobulins"/>
    <property type="match status" value="1"/>
</dbReference>
<dbReference type="InterPro" id="IPR011110">
    <property type="entry name" value="Reg_prop"/>
</dbReference>
<evidence type="ECO:0000256" key="2">
    <source>
        <dbReference type="SAM" id="Phobius"/>
    </source>
</evidence>
<dbReference type="SUPFAM" id="SSF55874">
    <property type="entry name" value="ATPase domain of HSP90 chaperone/DNA topoisomerase II/histidine kinase"/>
    <property type="match status" value="1"/>
</dbReference>
<dbReference type="InterPro" id="IPR015943">
    <property type="entry name" value="WD40/YVTN_repeat-like_dom_sf"/>
</dbReference>
<dbReference type="Proteomes" id="UP000238534">
    <property type="component" value="Unassembled WGS sequence"/>
</dbReference>
<dbReference type="InterPro" id="IPR013783">
    <property type="entry name" value="Ig-like_fold"/>
</dbReference>
<evidence type="ECO:0000259" key="3">
    <source>
        <dbReference type="PROSITE" id="PS50109"/>
    </source>
</evidence>
<gene>
    <name evidence="4" type="ORF">CQ022_05695</name>
    <name evidence="5" type="ORF">CQ033_07290</name>
</gene>
<dbReference type="PANTHER" id="PTHR43547">
    <property type="entry name" value="TWO-COMPONENT HISTIDINE KINASE"/>
    <property type="match status" value="1"/>
</dbReference>
<dbReference type="InterPro" id="IPR036890">
    <property type="entry name" value="HATPase_C_sf"/>
</dbReference>
<dbReference type="Proteomes" id="UP000238325">
    <property type="component" value="Unassembled WGS sequence"/>
</dbReference>
<evidence type="ECO:0000313" key="5">
    <source>
        <dbReference type="EMBL" id="PRB90529.1"/>
    </source>
</evidence>
<dbReference type="Gene3D" id="3.30.565.10">
    <property type="entry name" value="Histidine kinase-like ATPase, C-terminal domain"/>
    <property type="match status" value="1"/>
</dbReference>
<evidence type="ECO:0000313" key="4">
    <source>
        <dbReference type="EMBL" id="PRB85747.1"/>
    </source>
</evidence>
<dbReference type="RefSeq" id="WP_105681945.1">
    <property type="nucleotide sequence ID" value="NZ_JBBGZD010000001.1"/>
</dbReference>
<keyword evidence="2" id="KW-1133">Transmembrane helix</keyword>
<dbReference type="SMART" id="SM00387">
    <property type="entry name" value="HATPase_c"/>
    <property type="match status" value="1"/>
</dbReference>
<dbReference type="CDD" id="cd00075">
    <property type="entry name" value="HATPase"/>
    <property type="match status" value="1"/>
</dbReference>
<feature type="transmembrane region" description="Helical" evidence="2">
    <location>
        <begin position="706"/>
        <end position="729"/>
    </location>
</feature>
<keyword evidence="1" id="KW-0597">Phosphoprotein</keyword>
<dbReference type="InterPro" id="IPR003594">
    <property type="entry name" value="HATPase_dom"/>
</dbReference>
<comment type="caution">
    <text evidence="4">The sequence shown here is derived from an EMBL/GenBank/DDBJ whole genome shotgun (WGS) entry which is preliminary data.</text>
</comment>
<dbReference type="Pfam" id="PF07494">
    <property type="entry name" value="Reg_prop"/>
    <property type="match status" value="1"/>
</dbReference>
<organism evidence="4 7">
    <name type="scientific">Chryseobacterium culicis</name>
    <dbReference type="NCBI Taxonomy" id="680127"/>
    <lineage>
        <taxon>Bacteria</taxon>
        <taxon>Pseudomonadati</taxon>
        <taxon>Bacteroidota</taxon>
        <taxon>Flavobacteriia</taxon>
        <taxon>Flavobacteriales</taxon>
        <taxon>Weeksellaceae</taxon>
        <taxon>Chryseobacterium group</taxon>
        <taxon>Chryseobacterium</taxon>
    </lineage>
</organism>
<sequence length="996" mass="116933">MFHKQLIFLFLITIQLYNSQQPASIWYDTENGLPQNSVKDITKDQYGFIWISTENGLVRYDGNNFVSYNHLNFKNNRFTTFFGNAKKDTIYNATAYDENTALISKRNVGILTHKSGCLQRVLRESKSHLIFSKNGIPEQFEATDFFIYFDKNNYYHLLHDGTIQYKDQKITTLKHLHKNYISNTFCIDQTIFIISKSLKKIIKISPTRITYLNAPEIFFKNDIKVYWSQINNQSFIIQNHTLYKIRYEGNTFSTKKIADYDLNKNSLSAIYHDEVNNKLYLGTLSDGLNVIKFNNFHVANKSDKSYENIFYSILPFEDDKVITSLGDVYNEHGLVKQYHFNTTSKFFLLYDHQKNILVQSDSGLLRFLKKSNYSEKENIPFKNEASYAWRLRNYFIVTFYKPTLKSILTFYRNSDFKTPFLQFSIPNIVTTIHEYDHDKWLVGTRDALYSIEAPSFVPKKISVNALHVREITKTKDGNLWITTQGNGFFLYKNKELIKMPEDKNGYLLFSHTILEDKKGFLWISTNNGLFQVLKNNLLKYSQDRKTFPGYYRYSKEDGFNTNEFNGGCSPSASVLQNGNFVFPSIKGLVFFDPEKIRSYYPKNFFLERVIFYDPKSSVKGQNINLENNFYKAAIWVDVPYYANRANLVIEAKLKGSKNEKWERVNNDGKYCISNLEPGQYQLIVRVLASPKGKYMYKTININVKHLFYQILIFKFFIILFISVFTLKLIKLRIKRQILKKKELEEIIEIRTRKLSKTVSKLEYTKEQLRKESVQQKKLLETISHDIITPIKFLSITAKKLYETDEHDRYIQKKHFESFYKSSVEFYNFVKTLKEYAEIYNISEKNETYNVYEVVEAKKTLFEVAAKEQNTHIVSNIKNPTYSKINQNVVAVIIHNLIDNAIKNTTNGVIEISTIEDDTIFFLEVRDTGKGMSKEQMTYYEKLQDNIENEKLVLQKYSLGLHLILQLLMMINGKIEFKNNKPSGTIVSIQIKKQKHD</sequence>
<dbReference type="GO" id="GO:0000155">
    <property type="term" value="F:phosphorelay sensor kinase activity"/>
    <property type="evidence" value="ECO:0007669"/>
    <property type="project" value="TreeGrafter"/>
</dbReference>
<name>A0A2S9CYZ7_CHRCI</name>
<dbReference type="Gene3D" id="1.10.287.130">
    <property type="match status" value="1"/>
</dbReference>